<dbReference type="Proteomes" id="UP000621307">
    <property type="component" value="Unassembled WGS sequence"/>
</dbReference>
<feature type="domain" description="Cupin type-2" evidence="1">
    <location>
        <begin position="42"/>
        <end position="104"/>
    </location>
</feature>
<dbReference type="Gene3D" id="2.60.120.10">
    <property type="entry name" value="Jelly Rolls"/>
    <property type="match status" value="1"/>
</dbReference>
<dbReference type="SUPFAM" id="SSF51182">
    <property type="entry name" value="RmlC-like cupins"/>
    <property type="match status" value="1"/>
</dbReference>
<gene>
    <name evidence="2" type="ORF">H6G14_20225</name>
</gene>
<name>A0ABR8BJ83_9NOSO</name>
<accession>A0ABR8BJ83</accession>
<dbReference type="EMBL" id="JACJQL010000034">
    <property type="protein sequence ID" value="MBD2253604.1"/>
    <property type="molecule type" value="Genomic_DNA"/>
</dbReference>
<comment type="caution">
    <text evidence="2">The sequence shown here is derived from an EMBL/GenBank/DDBJ whole genome shotgun (WGS) entry which is preliminary data.</text>
</comment>
<dbReference type="PANTHER" id="PTHR36440">
    <property type="entry name" value="PUTATIVE (AFU_ORTHOLOGUE AFUA_8G07350)-RELATED"/>
    <property type="match status" value="1"/>
</dbReference>
<dbReference type="Pfam" id="PF07883">
    <property type="entry name" value="Cupin_2"/>
    <property type="match status" value="1"/>
</dbReference>
<protein>
    <submittedName>
        <fullName evidence="2">Cupin domain-containing protein</fullName>
    </submittedName>
</protein>
<dbReference type="InterPro" id="IPR011051">
    <property type="entry name" value="RmlC_Cupin_sf"/>
</dbReference>
<dbReference type="InterPro" id="IPR013096">
    <property type="entry name" value="Cupin_2"/>
</dbReference>
<evidence type="ECO:0000313" key="2">
    <source>
        <dbReference type="EMBL" id="MBD2253604.1"/>
    </source>
</evidence>
<organism evidence="2 3">
    <name type="scientific">Nostoc parmelioides FACHB-3921</name>
    <dbReference type="NCBI Taxonomy" id="2692909"/>
    <lineage>
        <taxon>Bacteria</taxon>
        <taxon>Bacillati</taxon>
        <taxon>Cyanobacteriota</taxon>
        <taxon>Cyanophyceae</taxon>
        <taxon>Nostocales</taxon>
        <taxon>Nostocaceae</taxon>
        <taxon>Nostoc</taxon>
    </lineage>
</organism>
<dbReference type="PANTHER" id="PTHR36440:SF1">
    <property type="entry name" value="PUTATIVE (AFU_ORTHOLOGUE AFUA_8G07350)-RELATED"/>
    <property type="match status" value="1"/>
</dbReference>
<evidence type="ECO:0000313" key="3">
    <source>
        <dbReference type="Proteomes" id="UP000621307"/>
    </source>
</evidence>
<evidence type="ECO:0000259" key="1">
    <source>
        <dbReference type="Pfam" id="PF07883"/>
    </source>
</evidence>
<reference evidence="2 3" key="1">
    <citation type="journal article" date="2020" name="ISME J.">
        <title>Comparative genomics reveals insights into cyanobacterial evolution and habitat adaptation.</title>
        <authorList>
            <person name="Chen M.Y."/>
            <person name="Teng W.K."/>
            <person name="Zhao L."/>
            <person name="Hu C.X."/>
            <person name="Zhou Y.K."/>
            <person name="Han B.P."/>
            <person name="Song L.R."/>
            <person name="Shu W.S."/>
        </authorList>
    </citation>
    <scope>NUCLEOTIDE SEQUENCE [LARGE SCALE GENOMIC DNA]</scope>
    <source>
        <strain evidence="2 3">FACHB-3921</strain>
    </source>
</reference>
<proteinExistence type="predicted"/>
<dbReference type="InterPro" id="IPR053146">
    <property type="entry name" value="QDO-like"/>
</dbReference>
<dbReference type="InterPro" id="IPR014710">
    <property type="entry name" value="RmlC-like_jellyroll"/>
</dbReference>
<keyword evidence="3" id="KW-1185">Reference proteome</keyword>
<sequence length="197" mass="21917">MEVEMNLTTNQLEVIVNPVTGDRMTVIQSSLENGGKYAKIRFDLPPGAKGSPLHYHTNMSETFTVIEGCLEMEVGSKGNWRTLKAGESVHIPAGVQHSFRNSSSVWVTFTSENRPAGGFEQFIQGMYGLAIDGKVDREGMPTNLLQLALLLKKADTILVGPPMFVQKLLINSLVQIGHWWGVERSLNKYWSQSDRHS</sequence>